<dbReference type="AlphaFoldDB" id="A0A1C7LMT7"/>
<accession>A0A1C7LMT7</accession>
<organism evidence="2 3">
    <name type="scientific">Grifola frondosa</name>
    <name type="common">Maitake</name>
    <name type="synonym">Polyporus frondosus</name>
    <dbReference type="NCBI Taxonomy" id="5627"/>
    <lineage>
        <taxon>Eukaryota</taxon>
        <taxon>Fungi</taxon>
        <taxon>Dikarya</taxon>
        <taxon>Basidiomycota</taxon>
        <taxon>Agaricomycotina</taxon>
        <taxon>Agaricomycetes</taxon>
        <taxon>Polyporales</taxon>
        <taxon>Grifolaceae</taxon>
        <taxon>Grifola</taxon>
    </lineage>
</organism>
<feature type="transmembrane region" description="Helical" evidence="1">
    <location>
        <begin position="32"/>
        <end position="55"/>
    </location>
</feature>
<keyword evidence="3" id="KW-1185">Reference proteome</keyword>
<comment type="caution">
    <text evidence="2">The sequence shown here is derived from an EMBL/GenBank/DDBJ whole genome shotgun (WGS) entry which is preliminary data.</text>
</comment>
<evidence type="ECO:0000256" key="1">
    <source>
        <dbReference type="SAM" id="Phobius"/>
    </source>
</evidence>
<evidence type="ECO:0000313" key="2">
    <source>
        <dbReference type="EMBL" id="OBZ66063.1"/>
    </source>
</evidence>
<proteinExistence type="predicted"/>
<sequence>MVRWTVGHARHLRAVSVRYLAFFSLTTSPSRVAYFLFILETLLGNFFLRLSYYNFTPMSRHYRLMQRYTSSNDAQDGD</sequence>
<name>A0A1C7LMT7_GRIFR</name>
<evidence type="ECO:0000313" key="3">
    <source>
        <dbReference type="Proteomes" id="UP000092993"/>
    </source>
</evidence>
<keyword evidence="1" id="KW-0812">Transmembrane</keyword>
<gene>
    <name evidence="2" type="ORF">A0H81_13948</name>
</gene>
<dbReference type="EMBL" id="LUGG01000033">
    <property type="protein sequence ID" value="OBZ66063.1"/>
    <property type="molecule type" value="Genomic_DNA"/>
</dbReference>
<dbReference type="OrthoDB" id="10480026at2759"/>
<keyword evidence="1" id="KW-0472">Membrane</keyword>
<keyword evidence="1" id="KW-1133">Transmembrane helix</keyword>
<protein>
    <submittedName>
        <fullName evidence="2">Uncharacterized protein</fullName>
    </submittedName>
</protein>
<dbReference type="Proteomes" id="UP000092993">
    <property type="component" value="Unassembled WGS sequence"/>
</dbReference>
<reference evidence="2 3" key="1">
    <citation type="submission" date="2016-03" db="EMBL/GenBank/DDBJ databases">
        <title>Whole genome sequencing of Grifola frondosa 9006-11.</title>
        <authorList>
            <person name="Min B."/>
            <person name="Park H."/>
            <person name="Kim J.-G."/>
            <person name="Cho H."/>
            <person name="Oh Y.-L."/>
            <person name="Kong W.-S."/>
            <person name="Choi I.-G."/>
        </authorList>
    </citation>
    <scope>NUCLEOTIDE SEQUENCE [LARGE SCALE GENOMIC DNA]</scope>
    <source>
        <strain evidence="2 3">9006-11</strain>
    </source>
</reference>